<dbReference type="AlphaFoldDB" id="A0A1G2FUZ3"/>
<comment type="caution">
    <text evidence="2">The sequence shown here is derived from an EMBL/GenBank/DDBJ whole genome shotgun (WGS) entry which is preliminary data.</text>
</comment>
<evidence type="ECO:0000259" key="1">
    <source>
        <dbReference type="Pfam" id="PF00899"/>
    </source>
</evidence>
<dbReference type="Proteomes" id="UP000176700">
    <property type="component" value="Unassembled WGS sequence"/>
</dbReference>
<protein>
    <recommendedName>
        <fullName evidence="1">THIF-type NAD/FAD binding fold domain-containing protein</fullName>
    </recommendedName>
</protein>
<dbReference type="GO" id="GO:0061504">
    <property type="term" value="P:cyclic threonylcarbamoyladenosine biosynthetic process"/>
    <property type="evidence" value="ECO:0007669"/>
    <property type="project" value="TreeGrafter"/>
</dbReference>
<proteinExistence type="predicted"/>
<gene>
    <name evidence="2" type="ORF">A2W41_05035</name>
</gene>
<dbReference type="PANTHER" id="PTHR43267">
    <property type="entry name" value="TRNA THREONYLCARBAMOYLADENOSINE DEHYDRATASE"/>
    <property type="match status" value="1"/>
</dbReference>
<dbReference type="CDD" id="cd01483">
    <property type="entry name" value="E1_enzyme_family"/>
    <property type="match status" value="1"/>
</dbReference>
<evidence type="ECO:0000313" key="2">
    <source>
        <dbReference type="EMBL" id="OGZ41647.1"/>
    </source>
</evidence>
<feature type="domain" description="THIF-type NAD/FAD binding fold" evidence="1">
    <location>
        <begin position="11"/>
        <end position="261"/>
    </location>
</feature>
<dbReference type="InterPro" id="IPR035985">
    <property type="entry name" value="Ubiquitin-activating_enz"/>
</dbReference>
<dbReference type="InterPro" id="IPR045886">
    <property type="entry name" value="ThiF/MoeB/HesA"/>
</dbReference>
<dbReference type="SUPFAM" id="SSF69572">
    <property type="entry name" value="Activating enzymes of the ubiquitin-like proteins"/>
    <property type="match status" value="1"/>
</dbReference>
<name>A0A1G2FUZ3_9BACT</name>
<dbReference type="Pfam" id="PF00899">
    <property type="entry name" value="ThiF"/>
    <property type="match status" value="1"/>
</dbReference>
<dbReference type="NCBIfam" id="NF006077">
    <property type="entry name" value="PRK08223.1"/>
    <property type="match status" value="1"/>
</dbReference>
<dbReference type="InterPro" id="IPR000594">
    <property type="entry name" value="ThiF_NAD_FAD-bd"/>
</dbReference>
<dbReference type="GO" id="GO:0008641">
    <property type="term" value="F:ubiquitin-like modifier activating enzyme activity"/>
    <property type="evidence" value="ECO:0007669"/>
    <property type="project" value="InterPro"/>
</dbReference>
<accession>A0A1G2FUZ3</accession>
<dbReference type="Gene3D" id="3.40.50.720">
    <property type="entry name" value="NAD(P)-binding Rossmann-like Domain"/>
    <property type="match status" value="1"/>
</dbReference>
<organism evidence="2 3">
    <name type="scientific">Candidatus Ryanbacteria bacterium RIFCSPHIGHO2_01_45_13</name>
    <dbReference type="NCBI Taxonomy" id="1802112"/>
    <lineage>
        <taxon>Bacteria</taxon>
        <taxon>Candidatus Ryaniibacteriota</taxon>
    </lineage>
</organism>
<evidence type="ECO:0000313" key="3">
    <source>
        <dbReference type="Proteomes" id="UP000176700"/>
    </source>
</evidence>
<dbReference type="GO" id="GO:0061503">
    <property type="term" value="F:tRNA threonylcarbamoyladenosine dehydratase"/>
    <property type="evidence" value="ECO:0007669"/>
    <property type="project" value="TreeGrafter"/>
</dbReference>
<reference evidence="2 3" key="1">
    <citation type="journal article" date="2016" name="Nat. Commun.">
        <title>Thousands of microbial genomes shed light on interconnected biogeochemical processes in an aquifer system.</title>
        <authorList>
            <person name="Anantharaman K."/>
            <person name="Brown C.T."/>
            <person name="Hug L.A."/>
            <person name="Sharon I."/>
            <person name="Castelle C.J."/>
            <person name="Probst A.J."/>
            <person name="Thomas B.C."/>
            <person name="Singh A."/>
            <person name="Wilkins M.J."/>
            <person name="Karaoz U."/>
            <person name="Brodie E.L."/>
            <person name="Williams K.H."/>
            <person name="Hubbard S.S."/>
            <person name="Banfield J.F."/>
        </authorList>
    </citation>
    <scope>NUCLEOTIDE SEQUENCE [LARGE SCALE GENOMIC DNA]</scope>
</reference>
<dbReference type="EMBL" id="MHNI01000027">
    <property type="protein sequence ID" value="OGZ41647.1"/>
    <property type="molecule type" value="Genomic_DNA"/>
</dbReference>
<sequence>MSDWPYRDAFNRNRGLISDENQEKIRKAHVAIAGLGGVGGIYATTLARLGVGHFTIADPDSFELSNTNRQQGASTSTMGARKNETLERMVKDINPIAEVRVFEAFTPENAGDFLTGVSVALDGIDFFSIAARRLLYRECRARGIPVLGAGPIGFGTSMINFDPRGMSFDEYFAIEETMSEQEQAFQFALGLSPLLLQRSYFAPQRIDFAGRHAPSSVLGTLACANMVGCEAYKVIAGLPYESAPVSWQFDPYVRKFRRCNLWGGNRNPIQRIKKWYFARALNLK</sequence>
<dbReference type="PANTHER" id="PTHR43267:SF1">
    <property type="entry name" value="TRNA THREONYLCARBAMOYLADENOSINE DEHYDRATASE"/>
    <property type="match status" value="1"/>
</dbReference>